<feature type="domain" description="OmpR/PhoB-type" evidence="3">
    <location>
        <begin position="273"/>
        <end position="378"/>
    </location>
</feature>
<dbReference type="AlphaFoldDB" id="A0A2H0VLD4"/>
<dbReference type="GO" id="GO:0003677">
    <property type="term" value="F:DNA binding"/>
    <property type="evidence" value="ECO:0007669"/>
    <property type="project" value="UniProtKB-UniRule"/>
</dbReference>
<evidence type="ECO:0000313" key="5">
    <source>
        <dbReference type="Proteomes" id="UP000230796"/>
    </source>
</evidence>
<protein>
    <recommendedName>
        <fullName evidence="3">OmpR/PhoB-type domain-containing protein</fullName>
    </recommendedName>
</protein>
<evidence type="ECO:0000313" key="4">
    <source>
        <dbReference type="EMBL" id="PIR99159.1"/>
    </source>
</evidence>
<dbReference type="GO" id="GO:0006355">
    <property type="term" value="P:regulation of DNA-templated transcription"/>
    <property type="evidence" value="ECO:0007669"/>
    <property type="project" value="InterPro"/>
</dbReference>
<dbReference type="InterPro" id="IPR036388">
    <property type="entry name" value="WH-like_DNA-bd_sf"/>
</dbReference>
<keyword evidence="1 2" id="KW-0238">DNA-binding</keyword>
<evidence type="ECO:0000259" key="3">
    <source>
        <dbReference type="PROSITE" id="PS51755"/>
    </source>
</evidence>
<accession>A0A2H0VLD4</accession>
<dbReference type="InterPro" id="IPR001867">
    <property type="entry name" value="OmpR/PhoB-type_DNA-bd"/>
</dbReference>
<dbReference type="Gene3D" id="1.10.10.10">
    <property type="entry name" value="Winged helix-like DNA-binding domain superfamily/Winged helix DNA-binding domain"/>
    <property type="match status" value="1"/>
</dbReference>
<dbReference type="SUPFAM" id="SSF46894">
    <property type="entry name" value="C-terminal effector domain of the bipartite response regulators"/>
    <property type="match status" value="1"/>
</dbReference>
<dbReference type="GO" id="GO:0000160">
    <property type="term" value="P:phosphorelay signal transduction system"/>
    <property type="evidence" value="ECO:0007669"/>
    <property type="project" value="InterPro"/>
</dbReference>
<sequence length="379" mass="43025">MKIAPYYQSLLEENVLAIKSMEPITFCGMYDCGIDYLFSLSLPLIQAEYGDSHHLLSIDLSGLDIPETIETELSYLLSEYDSSVSGNLGYFGITSTIKKLSLIKPLHLSIYAGQEVVTDKSFLLLLNRLRNHLGWQFSYTLFLNAKSVLSAASTLQLDQKVIFRNLVWVLPLDKENAEVVVHNYEERYGFKLSKSQTNKIIELSGGNPGLIKSLYLIAKNKKLDQLDISDSKLSFRLHGIISDLGETKISPEPRTTILLTLGYTKQANLQLTWFTKLIDQYLKNSPTKSSDIPGRNVDQRLMSMTISQRKLMQHLEENQGKIVSRESIAQVIWGENWETKYSDWAIDQLISTLRKQMQLIKYEGKLVTKRGEGIALVSE</sequence>
<evidence type="ECO:0000256" key="1">
    <source>
        <dbReference type="ARBA" id="ARBA00023125"/>
    </source>
</evidence>
<comment type="caution">
    <text evidence="4">The sequence shown here is derived from an EMBL/GenBank/DDBJ whole genome shotgun (WGS) entry which is preliminary data.</text>
</comment>
<dbReference type="Proteomes" id="UP000230796">
    <property type="component" value="Unassembled WGS sequence"/>
</dbReference>
<dbReference type="EMBL" id="PFAF01000016">
    <property type="protein sequence ID" value="PIR99159.1"/>
    <property type="molecule type" value="Genomic_DNA"/>
</dbReference>
<proteinExistence type="predicted"/>
<evidence type="ECO:0000256" key="2">
    <source>
        <dbReference type="PROSITE-ProRule" id="PRU01091"/>
    </source>
</evidence>
<name>A0A2H0VLD4_9BACT</name>
<organism evidence="4 5">
    <name type="scientific">Candidatus Collierbacteria bacterium CG10_big_fil_rev_8_21_14_0_10_44_9</name>
    <dbReference type="NCBI Taxonomy" id="1974535"/>
    <lineage>
        <taxon>Bacteria</taxon>
        <taxon>Candidatus Collieribacteriota</taxon>
    </lineage>
</organism>
<dbReference type="InterPro" id="IPR016032">
    <property type="entry name" value="Sig_transdc_resp-reg_C-effctor"/>
</dbReference>
<feature type="DNA-binding region" description="OmpR/PhoB-type" evidence="2">
    <location>
        <begin position="273"/>
        <end position="378"/>
    </location>
</feature>
<gene>
    <name evidence="4" type="ORF">COT87_01010</name>
</gene>
<dbReference type="Pfam" id="PF00486">
    <property type="entry name" value="Trans_reg_C"/>
    <property type="match status" value="1"/>
</dbReference>
<dbReference type="PROSITE" id="PS51755">
    <property type="entry name" value="OMPR_PHOB"/>
    <property type="match status" value="1"/>
</dbReference>
<reference evidence="5" key="1">
    <citation type="submission" date="2017-09" db="EMBL/GenBank/DDBJ databases">
        <title>Depth-based differentiation of microbial function through sediment-hosted aquifers and enrichment of novel symbionts in the deep terrestrial subsurface.</title>
        <authorList>
            <person name="Probst A.J."/>
            <person name="Ladd B."/>
            <person name="Jarett J.K."/>
            <person name="Geller-Mcgrath D.E."/>
            <person name="Sieber C.M.K."/>
            <person name="Emerson J.B."/>
            <person name="Anantharaman K."/>
            <person name="Thomas B.C."/>
            <person name="Malmstrom R."/>
            <person name="Stieglmeier M."/>
            <person name="Klingl A."/>
            <person name="Woyke T."/>
            <person name="Ryan C.M."/>
            <person name="Banfield J.F."/>
        </authorList>
    </citation>
    <scope>NUCLEOTIDE SEQUENCE [LARGE SCALE GENOMIC DNA]</scope>
</reference>